<feature type="compositionally biased region" description="Polar residues" evidence="18">
    <location>
        <begin position="846"/>
        <end position="856"/>
    </location>
</feature>
<feature type="compositionally biased region" description="Low complexity" evidence="18">
    <location>
        <begin position="1853"/>
        <end position="1874"/>
    </location>
</feature>
<feature type="transmembrane region" description="Helical" evidence="19">
    <location>
        <begin position="1680"/>
        <end position="1706"/>
    </location>
</feature>
<feature type="region of interest" description="Disordered" evidence="18">
    <location>
        <begin position="833"/>
        <end position="884"/>
    </location>
</feature>
<feature type="transmembrane region" description="Helical" evidence="19">
    <location>
        <begin position="506"/>
        <end position="524"/>
    </location>
</feature>
<evidence type="ECO:0000256" key="7">
    <source>
        <dbReference type="ARBA" id="ARBA00022837"/>
    </source>
</evidence>
<keyword evidence="8 17" id="KW-0851">Voltage-gated channel</keyword>
<evidence type="ECO:0000256" key="10">
    <source>
        <dbReference type="ARBA" id="ARBA00023065"/>
    </source>
</evidence>
<feature type="region of interest" description="Disordered" evidence="18">
    <location>
        <begin position="1748"/>
        <end position="1794"/>
    </location>
</feature>
<protein>
    <recommendedName>
        <fullName evidence="17">Voltage-dependent T-type calcium channel subunit alpha</fullName>
    </recommendedName>
</protein>
<feature type="transmembrane region" description="Helical" evidence="19">
    <location>
        <begin position="1382"/>
        <end position="1405"/>
    </location>
</feature>
<name>A0A8W8MSY6_MAGGI</name>
<keyword evidence="5 19" id="KW-0812">Transmembrane</keyword>
<feature type="transmembrane region" description="Helical" evidence="19">
    <location>
        <begin position="123"/>
        <end position="147"/>
    </location>
</feature>
<keyword evidence="7 15" id="KW-0106">Calcium</keyword>
<feature type="region of interest" description="Disordered" evidence="18">
    <location>
        <begin position="1002"/>
        <end position="1023"/>
    </location>
</feature>
<feature type="transmembrane region" description="Helical" evidence="19">
    <location>
        <begin position="590"/>
        <end position="613"/>
    </location>
</feature>
<feature type="compositionally biased region" description="Basic and acidic residues" evidence="18">
    <location>
        <begin position="2140"/>
        <end position="2149"/>
    </location>
</feature>
<feature type="transmembrane region" description="Helical" evidence="19">
    <location>
        <begin position="1278"/>
        <end position="1300"/>
    </location>
</feature>
<feature type="transmembrane region" description="Helical" evidence="19">
    <location>
        <begin position="634"/>
        <end position="652"/>
    </location>
</feature>
<feature type="glycosylation site" description="N-linked (GlcNAc...) asparagine" evidence="16">
    <location>
        <position position="221"/>
    </location>
</feature>
<dbReference type="InterPro" id="IPR002077">
    <property type="entry name" value="VDCCAlpha1"/>
</dbReference>
<evidence type="ECO:0000256" key="16">
    <source>
        <dbReference type="PIRSR" id="PIRSR602077-3"/>
    </source>
</evidence>
<feature type="domain" description="Ion transport" evidence="20">
    <location>
        <begin position="466"/>
        <end position="652"/>
    </location>
</feature>
<feature type="compositionally biased region" description="Basic and acidic residues" evidence="18">
    <location>
        <begin position="2161"/>
        <end position="2173"/>
    </location>
</feature>
<feature type="compositionally biased region" description="Acidic residues" evidence="18">
    <location>
        <begin position="1763"/>
        <end position="1772"/>
    </location>
</feature>
<feature type="region of interest" description="Disordered" evidence="18">
    <location>
        <begin position="1848"/>
        <end position="1924"/>
    </location>
</feature>
<evidence type="ECO:0000313" key="22">
    <source>
        <dbReference type="Proteomes" id="UP000005408"/>
    </source>
</evidence>
<dbReference type="EnsemblMetazoa" id="G3492.2">
    <property type="protein sequence ID" value="G3492.2:cds"/>
    <property type="gene ID" value="G3492"/>
</dbReference>
<evidence type="ECO:0000256" key="12">
    <source>
        <dbReference type="ARBA" id="ARBA00023180"/>
    </source>
</evidence>
<keyword evidence="6" id="KW-0677">Repeat</keyword>
<evidence type="ECO:0000256" key="3">
    <source>
        <dbReference type="ARBA" id="ARBA00022568"/>
    </source>
</evidence>
<keyword evidence="12 16" id="KW-0325">Glycoprotein</keyword>
<evidence type="ECO:0000256" key="5">
    <source>
        <dbReference type="ARBA" id="ARBA00022692"/>
    </source>
</evidence>
<keyword evidence="22" id="KW-1185">Reference proteome</keyword>
<feature type="compositionally biased region" description="Basic and acidic residues" evidence="18">
    <location>
        <begin position="429"/>
        <end position="449"/>
    </location>
</feature>
<evidence type="ECO:0000256" key="17">
    <source>
        <dbReference type="RuleBase" id="RU003808"/>
    </source>
</evidence>
<sequence length="2291" mass="258781">MAVILLNCITLGMYQPCSDLECTTTRCKILEKFDHFIFAFFAAEMIIKIIAMGLYGKYTYLDDSWNRLDCFIVIAGAIEYGVDSENLSLSAIRTIRVLRPLRAINRIPSMRILVMLLLDTLPMLWNVLLLCFFVFFIFGIIGVQLWAGVLRNRCFLSINENISYSYANLSPYYVPKKIGSMPPGDFICSKESESGMRYCSGLPRFEYEGIKCNASARLYSNNTPTNDSCVNWNQYYTNCTAGDKNPFQGGVSFDNIGLAWVAIFQVISLESWVNIMYYVQDAHSFWDWIYFVALIVIGSFFMINLCLVVIATQFSETKKRETERMMQERKRFQSSSTLASNSEPGGCYAEILKYLAHLWRRAKRKVLKAYYNARGKTHKNRKVKPELSLRRKRHKEIPEDLLDAINDKQIQNLVNSIEKRGSGPRCVHVSHDVPDSDDSESKDSDDRPKTTCKKNFQQVMKTLVEHRFFQRGILTAILINTLSMSVEYHNQPRELTEAVEYSNMVFSILFAVEMFFKLCAYGIIGYIQDGFNVFDGLIVILSMIEFTQQGGASGLSVLRTFRLLRILKLVRFMPALRRQLVVMLRTMDNVATFFALLVLFIFIFSILGMNLFGCKFCKTRPDGSRYCNRKNFDSLLWAIITVFQRLLPGAMATDLHGWTIVLLSVAFCVLCMDSVLGMNLFGGKFCWRGNGTLCTCLDALDPAMDCQCERANFNSLLWSVVTVFQVLTQEDWNTVLYNGMETTSSWASLYFIALMTLGNYVLFNLLVAILVEGFSTEEEEKRKMKLGNKDREHQSLLSETNNNEEKSENIKLKSLDLVQGKINNTERAKLLEVASQTPTAKDDNAKTSPPVTQSDLNPPIITHTAATPMPTPQGSPNDHGPKECNKVTLCVHPPVEMSTLSVRSSSTNSSIRASPRLSPRLSPRISPRPSPCLSPCLRRSLSSGSRSNSWKRRRSQDGDRKCLVPECKIDSMDTDDDDVFQPNCPMPNRSDCNGHLPLNNQRTLSPQNSIKRPVPSPRNSFKIRNNSCSSSQSNCNSIILSRQNSFNSRRTLNSLSSMSAVLKEEVKQNNLMEGTTSPTQVEVGMGAEEEEEDPDAIDETNCTCSWCPEPHGCFKTRHEYALYLLHPNNRLRRVCHHLMAQRWFDNTVLFFIALNCITLAMERPNIPPDSVEREFLNYSNYVFTFVFSVEMMIKVLAKGLVIGQHAYLKSGWNVMDGFLVGISLVDILISLSADSSPRIFGILRVFRLLRTLRPLRVISRAPGLKLVVQTLLSSLRPIGNIVIICCTFFIIFGILGVQLFKGTFYYCKGPTVRNIKNKTQCLMDNKKNVWINQKYNFDDLGQALMALFVLASKDGWVSIMYTGLDAVGIDQQPIENYNEWRLIYFISFLLLVGFFVLNMFVGVVVENFHKCRQDQEKEERERRTAKRRYKMEQKKMKLNRPPYWAEYSPSRLIIHQVVNSKYFDLAIAGVIGLNVITMAMEYYMMPEELEFALKIFNYFFTSVFIIEATLKILALGFMRYIKDRWNQLDIFIVILSIVGIILEEMKTNVIPINPTIIRVMRVLRIARVLKLLKMAKGIRALLDTVIQALPQVGNLGLLFFLLFFIFAALGVELFGRLECSEAHPCEGLGEHAHFRDFAMAFLTLFRVATGDNWNGIMKDTLRDDCDASEKCLTNCCVSSFIAPVFFVVFVLMAQFVLVNVVVAVLMKHLEETYKHKEIDDELEAAFKMECSVNNEMLRLAVKESHRFLDDDGGNAEENKMDEAGDGGDEEDGNSVKKEEEQMLPSIVGTPRPPFSRRLRTPVCKQISLPPSFTFRPPSNEPPYEDDQGRLVPVDITISNYGSSMEVSLDMSGSSLDAPPSPYSSSYSDNSSYVDTTIDENTLGIPRIAEEPRRKSTSPQQKQRLRDRKLVRQKSCEYESPPATAHVEPLQTQNISECKAAACDNPVSLSQPTLNKNLYDGEEGSKVNKSHNPIIKLKCLHRSQSSGSEKVRLREKHIAGARVQLRPTTLHALVTALSNYSHEQSTLALPSTQVTHNSPVICKKKLSQQRRCEGHHGYSLNPSLPRSNVSSKHSLPQVQRNSTCESDSYELSGPDWAAEEEACDEEVRLITGDSTDHDDIDELECEDEVTESCPLVTERCTDPHLDHSRTENSSVSQDTLVGDDRPSRTPRKSEVCGSVKYERVPSPPSSSSPALTSVPSQDPQIVVLEDPRSVDAKTRKISLNESQNSDTDLSGGECPYDSEVMEPMSENSGEATLAAISGSACLSVPGMTLDDSCVRRRTPNLFQPSSES</sequence>
<dbReference type="GO" id="GO:0046872">
    <property type="term" value="F:metal ion binding"/>
    <property type="evidence" value="ECO:0007669"/>
    <property type="project" value="UniProtKB-KW"/>
</dbReference>
<feature type="region of interest" description="Disordered" evidence="18">
    <location>
        <begin position="1808"/>
        <end position="1828"/>
    </location>
</feature>
<keyword evidence="2" id="KW-0813">Transport</keyword>
<feature type="domain" description="Ion transport" evidence="20">
    <location>
        <begin position="1142"/>
        <end position="1415"/>
    </location>
</feature>
<dbReference type="Proteomes" id="UP000005408">
    <property type="component" value="Unassembled WGS sequence"/>
</dbReference>
<evidence type="ECO:0000256" key="6">
    <source>
        <dbReference type="ARBA" id="ARBA00022737"/>
    </source>
</evidence>
<dbReference type="InterPro" id="IPR005821">
    <property type="entry name" value="Ion_trans_dom"/>
</dbReference>
<dbReference type="FunFam" id="1.10.287.70:FF:000018">
    <property type="entry name" value="Voltage-dependent T-type calcium channel subunit alpha"/>
    <property type="match status" value="1"/>
</dbReference>
<feature type="transmembrane region" description="Helical" evidence="19">
    <location>
        <begin position="1595"/>
        <end position="1614"/>
    </location>
</feature>
<dbReference type="FunFam" id="1.20.120.350:FF:000012">
    <property type="entry name" value="Voltage-dependent T-type calcium channel subunit alpha"/>
    <property type="match status" value="1"/>
</dbReference>
<feature type="domain" description="Ion transport" evidence="20">
    <location>
        <begin position="1"/>
        <end position="321"/>
    </location>
</feature>
<keyword evidence="13" id="KW-0407">Ion channel</keyword>
<feature type="transmembrane region" description="Helical" evidence="19">
    <location>
        <begin position="285"/>
        <end position="310"/>
    </location>
</feature>
<feature type="compositionally biased region" description="Low complexity" evidence="18">
    <location>
        <begin position="933"/>
        <end position="948"/>
    </location>
</feature>
<keyword evidence="11 19" id="KW-0472">Membrane</keyword>
<feature type="compositionally biased region" description="Polar residues" evidence="18">
    <location>
        <begin position="2220"/>
        <end position="2231"/>
    </location>
</feature>
<evidence type="ECO:0000256" key="1">
    <source>
        <dbReference type="ARBA" id="ARBA00004141"/>
    </source>
</evidence>
<dbReference type="GO" id="GO:0005891">
    <property type="term" value="C:voltage-gated calcium channel complex"/>
    <property type="evidence" value="ECO:0007669"/>
    <property type="project" value="InterPro"/>
</dbReference>
<evidence type="ECO:0000256" key="14">
    <source>
        <dbReference type="ARBA" id="ARBA00036634"/>
    </source>
</evidence>
<feature type="region of interest" description="Disordered" evidence="18">
    <location>
        <begin position="421"/>
        <end position="450"/>
    </location>
</feature>
<feature type="region of interest" description="Disordered" evidence="18">
    <location>
        <begin position="780"/>
        <end position="807"/>
    </location>
</feature>
<feature type="compositionally biased region" description="Polar residues" evidence="18">
    <location>
        <begin position="2059"/>
        <end position="2085"/>
    </location>
</feature>
<evidence type="ECO:0000256" key="2">
    <source>
        <dbReference type="ARBA" id="ARBA00022448"/>
    </source>
</evidence>
<feature type="domain" description="Ion transport" evidence="20">
    <location>
        <begin position="1460"/>
        <end position="1716"/>
    </location>
</feature>
<feature type="transmembrane region" description="Helical" evidence="19">
    <location>
        <begin position="36"/>
        <end position="55"/>
    </location>
</feature>
<feature type="transmembrane region" description="Helical" evidence="19">
    <location>
        <begin position="258"/>
        <end position="279"/>
    </location>
</feature>
<evidence type="ECO:0000256" key="19">
    <source>
        <dbReference type="SAM" id="Phobius"/>
    </source>
</evidence>
<keyword evidence="3 17" id="KW-0109">Calcium transport</keyword>
<feature type="transmembrane region" description="Helical" evidence="19">
    <location>
        <begin position="1525"/>
        <end position="1542"/>
    </location>
</feature>
<comment type="catalytic activity">
    <reaction evidence="14">
        <text>Ca(2+)(in) = Ca(2+)(out)</text>
        <dbReference type="Rhea" id="RHEA:29671"/>
        <dbReference type="ChEBI" id="CHEBI:29108"/>
    </reaction>
</comment>
<evidence type="ECO:0000256" key="9">
    <source>
        <dbReference type="ARBA" id="ARBA00022989"/>
    </source>
</evidence>
<feature type="transmembrane region" description="Helical" evidence="19">
    <location>
        <begin position="658"/>
        <end position="681"/>
    </location>
</feature>
<dbReference type="Pfam" id="PF00520">
    <property type="entry name" value="Ion_trans"/>
    <property type="match status" value="5"/>
</dbReference>
<dbReference type="InterPro" id="IPR027359">
    <property type="entry name" value="Volt_channel_dom_sf"/>
</dbReference>
<dbReference type="PRINTS" id="PR00167">
    <property type="entry name" value="CACHANNEL"/>
</dbReference>
<dbReference type="GO" id="GO:0086010">
    <property type="term" value="P:membrane depolarization during action potential"/>
    <property type="evidence" value="ECO:0007669"/>
    <property type="project" value="TreeGrafter"/>
</dbReference>
<evidence type="ECO:0000256" key="15">
    <source>
        <dbReference type="PIRSR" id="PIRSR602077-1"/>
    </source>
</evidence>
<accession>A0A8W8MSY6</accession>
<keyword evidence="4 17" id="KW-0107">Calcium channel</keyword>
<feature type="compositionally biased region" description="Low complexity" evidence="18">
    <location>
        <begin position="900"/>
        <end position="925"/>
    </location>
</feature>
<evidence type="ECO:0000256" key="18">
    <source>
        <dbReference type="SAM" id="MobiDB-lite"/>
    </source>
</evidence>
<dbReference type="Gene3D" id="1.20.120.350">
    <property type="entry name" value="Voltage-gated potassium channels. Chain C"/>
    <property type="match status" value="4"/>
</dbReference>
<dbReference type="FunFam" id="1.20.120.350:FF:000008">
    <property type="entry name" value="Voltage-dependent T-type calcium channel subunit alpha"/>
    <property type="match status" value="1"/>
</dbReference>
<feature type="region of interest" description="Disordered" evidence="18">
    <location>
        <begin position="2052"/>
        <end position="2090"/>
    </location>
</feature>
<feature type="domain" description="Ion transport" evidence="20">
    <location>
        <begin position="661"/>
        <end position="781"/>
    </location>
</feature>
<dbReference type="SUPFAM" id="SSF81324">
    <property type="entry name" value="Voltage-gated potassium channels"/>
    <property type="match status" value="4"/>
</dbReference>
<dbReference type="FunFam" id="1.20.120.350:FF:000007">
    <property type="entry name" value="Voltage-dependent T-type calcium channel subunit alpha"/>
    <property type="match status" value="1"/>
</dbReference>
<comment type="subcellular location">
    <subcellularLocation>
        <location evidence="1 17">Membrane</location>
        <topology evidence="1 17">Multi-pass membrane protein</topology>
    </subcellularLocation>
</comment>
<feature type="transmembrane region" description="Helical" evidence="19">
    <location>
        <begin position="1462"/>
        <end position="1483"/>
    </location>
</feature>
<dbReference type="PANTHER" id="PTHR10037:SF230">
    <property type="entry name" value="CA[2+]-CHANNEL PROTEIN ALPHA[[1]] SUBUNIT T, ISOFORM F"/>
    <property type="match status" value="1"/>
</dbReference>
<dbReference type="InterPro" id="IPR043203">
    <property type="entry name" value="VGCC_Ca_Na"/>
</dbReference>
<dbReference type="PANTHER" id="PTHR10037">
    <property type="entry name" value="VOLTAGE-GATED CATION CHANNEL CALCIUM AND SODIUM"/>
    <property type="match status" value="1"/>
</dbReference>
<organism evidence="21 22">
    <name type="scientific">Magallana gigas</name>
    <name type="common">Pacific oyster</name>
    <name type="synonym">Crassostrea gigas</name>
    <dbReference type="NCBI Taxonomy" id="29159"/>
    <lineage>
        <taxon>Eukaryota</taxon>
        <taxon>Metazoa</taxon>
        <taxon>Spiralia</taxon>
        <taxon>Lophotrochozoa</taxon>
        <taxon>Mollusca</taxon>
        <taxon>Bivalvia</taxon>
        <taxon>Autobranchia</taxon>
        <taxon>Pteriomorphia</taxon>
        <taxon>Ostreida</taxon>
        <taxon>Ostreoidea</taxon>
        <taxon>Ostreidae</taxon>
        <taxon>Magallana</taxon>
    </lineage>
</organism>
<feature type="transmembrane region" description="Helical" evidence="19">
    <location>
        <begin position="1343"/>
        <end position="1362"/>
    </location>
</feature>
<evidence type="ECO:0000256" key="11">
    <source>
        <dbReference type="ARBA" id="ARBA00023136"/>
    </source>
</evidence>
<evidence type="ECO:0000259" key="20">
    <source>
        <dbReference type="Pfam" id="PF00520"/>
    </source>
</evidence>
<dbReference type="FunFam" id="1.20.120.350:FF:000009">
    <property type="entry name" value="Voltage-dependent T-type calcium channel subunit alpha"/>
    <property type="match status" value="1"/>
</dbReference>
<feature type="region of interest" description="Disordered" evidence="18">
    <location>
        <begin position="2140"/>
        <end position="2251"/>
    </location>
</feature>
<comment type="similarity">
    <text evidence="17">Belongs to the calcium channel alpha-1 subunit (TC 1.A.1.11) family.</text>
</comment>
<evidence type="ECO:0000256" key="8">
    <source>
        <dbReference type="ARBA" id="ARBA00022882"/>
    </source>
</evidence>
<feature type="compositionally biased region" description="Basic and acidic residues" evidence="18">
    <location>
        <begin position="2208"/>
        <end position="2217"/>
    </location>
</feature>
<keyword evidence="10" id="KW-0406">Ion transport</keyword>
<evidence type="ECO:0000313" key="21">
    <source>
        <dbReference type="EnsemblMetazoa" id="G3492.2:cds"/>
    </source>
</evidence>
<dbReference type="GO" id="GO:0005248">
    <property type="term" value="F:voltage-gated sodium channel activity"/>
    <property type="evidence" value="ECO:0007669"/>
    <property type="project" value="TreeGrafter"/>
</dbReference>
<evidence type="ECO:0000256" key="4">
    <source>
        <dbReference type="ARBA" id="ARBA00022673"/>
    </source>
</evidence>
<feature type="binding site" evidence="15">
    <location>
        <position position="1354"/>
    </location>
    <ligand>
        <name>Ca(2+)</name>
        <dbReference type="ChEBI" id="CHEBI:29108"/>
    </ligand>
</feature>
<comment type="function">
    <text evidence="17">Voltage-sensitive calcium channels (VSCC) mediate the entry of calcium ions into excitable cells and are also involved in a variety of calcium-dependent processes, including muscle contraction, hormone or neurotransmitter release, gene expression, cell motility, cell division and cell death. This channel gives rise to T-type calcium currents. T-type calcium channels belong to the "low-voltage activated (LVA)" group and are strongly blocked by nickel and mibefradil. A particularity of this type of channels is an opening at quite negative potentials, and a voltage-dependent inactivation. T-type channels serve pacemaking functions in both central neurons and cardiac nodal cells and support calcium signaling in secretory cells and vascular smooth muscle. They may also be involved in the modulation of firing patterns of neurons which is important for information processing as well as in cell growth processes.</text>
</comment>
<feature type="transmembrane region" description="Helical" evidence="19">
    <location>
        <begin position="748"/>
        <end position="774"/>
    </location>
</feature>
<feature type="region of interest" description="Disordered" evidence="18">
    <location>
        <begin position="900"/>
        <end position="956"/>
    </location>
</feature>
<feature type="compositionally biased region" description="Basic and acidic residues" evidence="18">
    <location>
        <begin position="1907"/>
        <end position="1916"/>
    </location>
</feature>
<feature type="binding site" evidence="15">
    <location>
        <position position="270"/>
    </location>
    <ligand>
        <name>Ca(2+)</name>
        <dbReference type="ChEBI" id="CHEBI:29108"/>
    </ligand>
</feature>
<keyword evidence="15" id="KW-0479">Metal-binding</keyword>
<dbReference type="GO" id="GO:0001518">
    <property type="term" value="C:voltage-gated sodium channel complex"/>
    <property type="evidence" value="ECO:0007669"/>
    <property type="project" value="TreeGrafter"/>
</dbReference>
<dbReference type="InterPro" id="IPR005445">
    <property type="entry name" value="VDCC_T_a1"/>
</dbReference>
<proteinExistence type="inferred from homology"/>
<reference evidence="21" key="1">
    <citation type="submission" date="2022-08" db="UniProtKB">
        <authorList>
            <consortium name="EnsemblMetazoa"/>
        </authorList>
    </citation>
    <scope>IDENTIFICATION</scope>
    <source>
        <strain evidence="21">05x7-T-G4-1.051#20</strain>
    </source>
</reference>
<evidence type="ECO:0000256" key="13">
    <source>
        <dbReference type="ARBA" id="ARBA00023303"/>
    </source>
</evidence>
<dbReference type="GO" id="GO:0043005">
    <property type="term" value="C:neuron projection"/>
    <property type="evidence" value="ECO:0007669"/>
    <property type="project" value="TreeGrafter"/>
</dbReference>
<keyword evidence="9 19" id="KW-1133">Transmembrane helix</keyword>
<feature type="compositionally biased region" description="Basic and acidic residues" evidence="18">
    <location>
        <begin position="780"/>
        <end position="794"/>
    </location>
</feature>
<dbReference type="FunFam" id="1.10.287.70:FF:000120">
    <property type="entry name" value="Voltage-dependent T-type calcium channel subunit alpha"/>
    <property type="match status" value="1"/>
</dbReference>
<dbReference type="GO" id="GO:0008332">
    <property type="term" value="F:low voltage-gated calcium channel activity"/>
    <property type="evidence" value="ECO:0007669"/>
    <property type="project" value="TreeGrafter"/>
</dbReference>
<dbReference type="Gene3D" id="1.10.287.70">
    <property type="match status" value="5"/>
</dbReference>
<dbReference type="GO" id="GO:0070509">
    <property type="term" value="P:calcium ion import"/>
    <property type="evidence" value="ECO:0007669"/>
    <property type="project" value="TreeGrafter"/>
</dbReference>
<feature type="transmembrane region" description="Helical" evidence="19">
    <location>
        <begin position="1495"/>
        <end position="1518"/>
    </location>
</feature>
<dbReference type="PRINTS" id="PR01629">
    <property type="entry name" value="TVDCCALPHA1"/>
</dbReference>
<feature type="compositionally biased region" description="Low complexity" evidence="18">
    <location>
        <begin position="2190"/>
        <end position="2199"/>
    </location>
</feature>